<protein>
    <recommendedName>
        <fullName evidence="4">Transmembrane protein</fullName>
    </recommendedName>
</protein>
<dbReference type="PANTHER" id="PTHR42305">
    <property type="entry name" value="MEMBRANE PROTEIN RV1733C-RELATED"/>
    <property type="match status" value="1"/>
</dbReference>
<comment type="caution">
    <text evidence="2">The sequence shown here is derived from an EMBL/GenBank/DDBJ whole genome shotgun (WGS) entry which is preliminary data.</text>
</comment>
<dbReference type="Proteomes" id="UP000635245">
    <property type="component" value="Unassembled WGS sequence"/>
</dbReference>
<name>A0A934QMA1_9PSEU</name>
<evidence type="ECO:0000313" key="3">
    <source>
        <dbReference type="Proteomes" id="UP000635245"/>
    </source>
</evidence>
<evidence type="ECO:0000256" key="1">
    <source>
        <dbReference type="SAM" id="Phobius"/>
    </source>
</evidence>
<feature type="transmembrane region" description="Helical" evidence="1">
    <location>
        <begin position="152"/>
        <end position="173"/>
    </location>
</feature>
<dbReference type="EMBL" id="JAENJH010000001">
    <property type="protein sequence ID" value="MBK1782825.1"/>
    <property type="molecule type" value="Genomic_DNA"/>
</dbReference>
<dbReference type="InterPro" id="IPR039708">
    <property type="entry name" value="MT1774/Rv1733c-like"/>
</dbReference>
<evidence type="ECO:0000313" key="2">
    <source>
        <dbReference type="EMBL" id="MBK1782825.1"/>
    </source>
</evidence>
<reference evidence="2" key="1">
    <citation type="submission" date="2020-12" db="EMBL/GenBank/DDBJ databases">
        <title>Prauserella sp. ASG 168, a novel actinomycete isolated from cave rock.</title>
        <authorList>
            <person name="Suriyachadkun C."/>
        </authorList>
    </citation>
    <scope>NUCLEOTIDE SEQUENCE</scope>
    <source>
        <strain evidence="2">ASG 168</strain>
    </source>
</reference>
<evidence type="ECO:0008006" key="4">
    <source>
        <dbReference type="Google" id="ProtNLM"/>
    </source>
</evidence>
<accession>A0A934QMA1</accession>
<keyword evidence="1" id="KW-1133">Transmembrane helix</keyword>
<keyword evidence="1" id="KW-0472">Membrane</keyword>
<dbReference type="RefSeq" id="WP_200313681.1">
    <property type="nucleotide sequence ID" value="NZ_JAENJH010000001.1"/>
</dbReference>
<sequence length="195" mass="21247">MASSGGRTARLWRRVHVGRNPLARRGDRLEARLLVTFLLVALFAIPVMASLGSETYAARLAVAEREAGAKHQAKAVLLADAPVSMTAGEMENVRVRASWRTPDGFDRVGEVATYRGSTRGTEIPVWLDERGDLTSPPVTKSGAATDAVSVAISAWLGVLALCALVFAAVRGLLSRLRAAQWAREWARVEREWSRR</sequence>
<dbReference type="PANTHER" id="PTHR42305:SF1">
    <property type="entry name" value="MEMBRANE PROTEIN RV1733C-RELATED"/>
    <property type="match status" value="1"/>
</dbReference>
<organism evidence="2 3">
    <name type="scientific">Prauserella cavernicola</name>
    <dbReference type="NCBI Taxonomy" id="2800127"/>
    <lineage>
        <taxon>Bacteria</taxon>
        <taxon>Bacillati</taxon>
        <taxon>Actinomycetota</taxon>
        <taxon>Actinomycetes</taxon>
        <taxon>Pseudonocardiales</taxon>
        <taxon>Pseudonocardiaceae</taxon>
        <taxon>Prauserella</taxon>
    </lineage>
</organism>
<dbReference type="AlphaFoldDB" id="A0A934QMA1"/>
<proteinExistence type="predicted"/>
<keyword evidence="3" id="KW-1185">Reference proteome</keyword>
<feature type="transmembrane region" description="Helical" evidence="1">
    <location>
        <begin position="33"/>
        <end position="51"/>
    </location>
</feature>
<gene>
    <name evidence="2" type="ORF">JHE00_00705</name>
</gene>
<keyword evidence="1" id="KW-0812">Transmembrane</keyword>